<dbReference type="SUPFAM" id="SSF54211">
    <property type="entry name" value="Ribosomal protein S5 domain 2-like"/>
    <property type="match status" value="1"/>
</dbReference>
<dbReference type="SUPFAM" id="SSF55874">
    <property type="entry name" value="ATPase domain of HSP90 chaperone/DNA topoisomerase II/histidine kinase"/>
    <property type="match status" value="1"/>
</dbReference>
<feature type="compositionally biased region" description="Low complexity" evidence="3">
    <location>
        <begin position="349"/>
        <end position="359"/>
    </location>
</feature>
<accession>A0A6B2KZ79</accession>
<sequence>MFDGGLSKIVVQDNGKGMGVEDLRMCAQRHTTSKIATYDDIGAVHTLGFRGEALASLASLCQCLEITSKTQSSPAVSIQFDPFGDPIPDTEKVVPSTVGTKATCSKLFHNLPVRRKLQKEQKASTAKILSIMYEYCLMYPKVRFSLKYVQEEKSAGRSKGKDLTKGPVADIITAISFIHGPDLADGLQEIDFKFPYKSCQCGNSEDCSCFWKLSGYIPNPNGELTHIESTSFSKDSNMYLYVNERRVNLKSVKKVAVNVWRRYSGQRSKYPFLFLHFQLPPHSYDVNLSANKRKIFLVEEDDIVQQVKEKFEEIYNVPSKAAAANTSIIINQVKNEPSKVEESEETTIEEPTLHPTDTDTPPPNKKEKRKNVDFEATPTPPKKKTKKQNTPSQPQSPLHPPSSQIEIPGDINYIKERMLSQLSPKPEKIRNSQFSQADAKSLIPREALEELKIIGKITTGKYFVCFWENKFFFCNHIKLKEIFLYKELCNTFSPGDHWKLLDTPTRIVKASLKGCNISDEEVQGCLGLLRKFSVDDDFTFVTNNGFKLVIDSGRMYITEYFSEIPDYGFEDFVELLCIAQKDGIHPSTRTKKLKKYILSGLADKTAKLNLDEMTSAELLEMLKQCTDFLCPHGNPIFEEIWPKQDTTLPVND</sequence>
<dbReference type="InterPro" id="IPR020568">
    <property type="entry name" value="Ribosomal_Su5_D2-typ_SF"/>
</dbReference>
<dbReference type="InterPro" id="IPR014762">
    <property type="entry name" value="DNA_mismatch_repair_CS"/>
</dbReference>
<protein>
    <recommendedName>
        <fullName evidence="4">DNA mismatch repair protein S5 domain-containing protein</fullName>
    </recommendedName>
</protein>
<dbReference type="PROSITE" id="PS00058">
    <property type="entry name" value="DNA_MISMATCH_REPAIR_1"/>
    <property type="match status" value="1"/>
</dbReference>
<feature type="domain" description="DNA mismatch repair protein S5" evidence="4">
    <location>
        <begin position="175"/>
        <end position="316"/>
    </location>
</feature>
<dbReference type="SMART" id="SM01340">
    <property type="entry name" value="DNA_mis_repair"/>
    <property type="match status" value="1"/>
</dbReference>
<dbReference type="EMBL" id="GIBP01001095">
    <property type="protein sequence ID" value="NDV30064.1"/>
    <property type="molecule type" value="Transcribed_RNA"/>
</dbReference>
<evidence type="ECO:0000256" key="2">
    <source>
        <dbReference type="ARBA" id="ARBA00022763"/>
    </source>
</evidence>
<organism evidence="5">
    <name type="scientific">Arcella intermedia</name>
    <dbReference type="NCBI Taxonomy" id="1963864"/>
    <lineage>
        <taxon>Eukaryota</taxon>
        <taxon>Amoebozoa</taxon>
        <taxon>Tubulinea</taxon>
        <taxon>Elardia</taxon>
        <taxon>Arcellinida</taxon>
        <taxon>Sphaerothecina</taxon>
        <taxon>Arcellidae</taxon>
        <taxon>Arcella</taxon>
    </lineage>
</organism>
<dbReference type="InterPro" id="IPR002099">
    <property type="entry name" value="MutL/Mlh/PMS"/>
</dbReference>
<feature type="region of interest" description="Disordered" evidence="3">
    <location>
        <begin position="335"/>
        <end position="407"/>
    </location>
</feature>
<evidence type="ECO:0000313" key="5">
    <source>
        <dbReference type="EMBL" id="NDV30064.1"/>
    </source>
</evidence>
<evidence type="ECO:0000259" key="4">
    <source>
        <dbReference type="SMART" id="SM01340"/>
    </source>
</evidence>
<feature type="compositionally biased region" description="Low complexity" evidence="3">
    <location>
        <begin position="388"/>
        <end position="404"/>
    </location>
</feature>
<dbReference type="GO" id="GO:0140664">
    <property type="term" value="F:ATP-dependent DNA damage sensor activity"/>
    <property type="evidence" value="ECO:0007669"/>
    <property type="project" value="InterPro"/>
</dbReference>
<proteinExistence type="inferred from homology"/>
<dbReference type="InterPro" id="IPR036890">
    <property type="entry name" value="HATPase_C_sf"/>
</dbReference>
<dbReference type="PANTHER" id="PTHR10073:SF52">
    <property type="entry name" value="MISMATCH REPAIR ENDONUCLEASE PMS2"/>
    <property type="match status" value="1"/>
</dbReference>
<dbReference type="Gene3D" id="3.30.565.10">
    <property type="entry name" value="Histidine kinase-like ATPase, C-terminal domain"/>
    <property type="match status" value="1"/>
</dbReference>
<dbReference type="GO" id="GO:0030983">
    <property type="term" value="F:mismatched DNA binding"/>
    <property type="evidence" value="ECO:0007669"/>
    <property type="project" value="InterPro"/>
</dbReference>
<evidence type="ECO:0000256" key="3">
    <source>
        <dbReference type="SAM" id="MobiDB-lite"/>
    </source>
</evidence>
<dbReference type="InterPro" id="IPR038973">
    <property type="entry name" value="MutL/Mlh/Pms-like"/>
</dbReference>
<dbReference type="PANTHER" id="PTHR10073">
    <property type="entry name" value="DNA MISMATCH REPAIR PROTEIN MLH, PMS, MUTL"/>
    <property type="match status" value="1"/>
</dbReference>
<dbReference type="NCBIfam" id="TIGR00585">
    <property type="entry name" value="mutl"/>
    <property type="match status" value="1"/>
</dbReference>
<dbReference type="AlphaFoldDB" id="A0A6B2KZ79"/>
<name>A0A6B2KZ79_9EUKA</name>
<dbReference type="GO" id="GO:0016887">
    <property type="term" value="F:ATP hydrolysis activity"/>
    <property type="evidence" value="ECO:0007669"/>
    <property type="project" value="InterPro"/>
</dbReference>
<dbReference type="GO" id="GO:0006298">
    <property type="term" value="P:mismatch repair"/>
    <property type="evidence" value="ECO:0007669"/>
    <property type="project" value="InterPro"/>
</dbReference>
<dbReference type="InterPro" id="IPR013507">
    <property type="entry name" value="DNA_mismatch_S5_2-like"/>
</dbReference>
<dbReference type="Pfam" id="PF01119">
    <property type="entry name" value="DNA_mis_repair"/>
    <property type="match status" value="1"/>
</dbReference>
<comment type="similarity">
    <text evidence="1">Belongs to the DNA mismatch repair MutL/HexB family.</text>
</comment>
<dbReference type="GO" id="GO:0032389">
    <property type="term" value="C:MutLalpha complex"/>
    <property type="evidence" value="ECO:0007669"/>
    <property type="project" value="TreeGrafter"/>
</dbReference>
<keyword evidence="2" id="KW-0227">DNA damage</keyword>
<dbReference type="GO" id="GO:0005524">
    <property type="term" value="F:ATP binding"/>
    <property type="evidence" value="ECO:0007669"/>
    <property type="project" value="InterPro"/>
</dbReference>
<dbReference type="InterPro" id="IPR014721">
    <property type="entry name" value="Ribsml_uS5_D2-typ_fold_subgr"/>
</dbReference>
<evidence type="ECO:0000256" key="1">
    <source>
        <dbReference type="ARBA" id="ARBA00006082"/>
    </source>
</evidence>
<dbReference type="Gene3D" id="3.30.230.10">
    <property type="match status" value="1"/>
</dbReference>
<reference evidence="5" key="1">
    <citation type="journal article" date="2020" name="J. Eukaryot. Microbiol.">
        <title>De novo Sequencing, Assembly and Annotation of the Transcriptome for the Free-Living Testate Amoeba Arcella intermedia.</title>
        <authorList>
            <person name="Ribeiro G.M."/>
            <person name="Porfirio-Sousa A.L."/>
            <person name="Maurer-Alcala X.X."/>
            <person name="Katz L.A."/>
            <person name="Lahr D.J.G."/>
        </authorList>
    </citation>
    <scope>NUCLEOTIDE SEQUENCE</scope>
</reference>